<dbReference type="AlphaFoldDB" id="A0A921RF88"/>
<evidence type="ECO:0000313" key="3">
    <source>
        <dbReference type="Proteomes" id="UP000807115"/>
    </source>
</evidence>
<gene>
    <name evidence="2" type="ORF">BDA96_03G208900</name>
</gene>
<protein>
    <submittedName>
        <fullName evidence="2">Uncharacterized protein</fullName>
    </submittedName>
</protein>
<keyword evidence="1" id="KW-1133">Transmembrane helix</keyword>
<keyword evidence="1" id="KW-0472">Membrane</keyword>
<keyword evidence="1" id="KW-0812">Transmembrane</keyword>
<organism evidence="2 3">
    <name type="scientific">Sorghum bicolor</name>
    <name type="common">Sorghum</name>
    <name type="synonym">Sorghum vulgare</name>
    <dbReference type="NCBI Taxonomy" id="4558"/>
    <lineage>
        <taxon>Eukaryota</taxon>
        <taxon>Viridiplantae</taxon>
        <taxon>Streptophyta</taxon>
        <taxon>Embryophyta</taxon>
        <taxon>Tracheophyta</taxon>
        <taxon>Spermatophyta</taxon>
        <taxon>Magnoliopsida</taxon>
        <taxon>Liliopsida</taxon>
        <taxon>Poales</taxon>
        <taxon>Poaceae</taxon>
        <taxon>PACMAD clade</taxon>
        <taxon>Panicoideae</taxon>
        <taxon>Andropogonodae</taxon>
        <taxon>Andropogoneae</taxon>
        <taxon>Sorghinae</taxon>
        <taxon>Sorghum</taxon>
    </lineage>
</organism>
<name>A0A921RF88_SORBI</name>
<dbReference type="Proteomes" id="UP000807115">
    <property type="component" value="Chromosome 3"/>
</dbReference>
<feature type="transmembrane region" description="Helical" evidence="1">
    <location>
        <begin position="75"/>
        <end position="92"/>
    </location>
</feature>
<feature type="transmembrane region" description="Helical" evidence="1">
    <location>
        <begin position="50"/>
        <end position="69"/>
    </location>
</feature>
<accession>A0A921RF88</accession>
<evidence type="ECO:0000313" key="2">
    <source>
        <dbReference type="EMBL" id="KAG0538132.1"/>
    </source>
</evidence>
<sequence length="94" mass="10503">MGGKFVVPSLVIFQVVVPTSVHHFVPANCKLHPACSLSFRITWFATDNQFHIGSLFICFMQCLFFSAIIPSIAHLIGSYFLKVFLIGSYYLASN</sequence>
<reference evidence="2" key="2">
    <citation type="submission" date="2020-10" db="EMBL/GenBank/DDBJ databases">
        <authorList>
            <person name="Cooper E.A."/>
            <person name="Brenton Z.W."/>
            <person name="Flinn B.S."/>
            <person name="Jenkins J."/>
            <person name="Shu S."/>
            <person name="Flowers D."/>
            <person name="Luo F."/>
            <person name="Wang Y."/>
            <person name="Xia P."/>
            <person name="Barry K."/>
            <person name="Daum C."/>
            <person name="Lipzen A."/>
            <person name="Yoshinaga Y."/>
            <person name="Schmutz J."/>
            <person name="Saski C."/>
            <person name="Vermerris W."/>
            <person name="Kresovich S."/>
        </authorList>
    </citation>
    <scope>NUCLEOTIDE SEQUENCE</scope>
</reference>
<comment type="caution">
    <text evidence="2">The sequence shown here is derived from an EMBL/GenBank/DDBJ whole genome shotgun (WGS) entry which is preliminary data.</text>
</comment>
<evidence type="ECO:0000256" key="1">
    <source>
        <dbReference type="SAM" id="Phobius"/>
    </source>
</evidence>
<reference evidence="2" key="1">
    <citation type="journal article" date="2019" name="BMC Genomics">
        <title>A new reference genome for Sorghum bicolor reveals high levels of sequence similarity between sweet and grain genotypes: implications for the genetics of sugar metabolism.</title>
        <authorList>
            <person name="Cooper E.A."/>
            <person name="Brenton Z.W."/>
            <person name="Flinn B.S."/>
            <person name="Jenkins J."/>
            <person name="Shu S."/>
            <person name="Flowers D."/>
            <person name="Luo F."/>
            <person name="Wang Y."/>
            <person name="Xia P."/>
            <person name="Barry K."/>
            <person name="Daum C."/>
            <person name="Lipzen A."/>
            <person name="Yoshinaga Y."/>
            <person name="Schmutz J."/>
            <person name="Saski C."/>
            <person name="Vermerris W."/>
            <person name="Kresovich S."/>
        </authorList>
    </citation>
    <scope>NUCLEOTIDE SEQUENCE</scope>
</reference>
<proteinExistence type="predicted"/>
<dbReference type="EMBL" id="CM027682">
    <property type="protein sequence ID" value="KAG0538132.1"/>
    <property type="molecule type" value="Genomic_DNA"/>
</dbReference>